<organism evidence="2">
    <name type="scientific">marine sediment metagenome</name>
    <dbReference type="NCBI Taxonomy" id="412755"/>
    <lineage>
        <taxon>unclassified sequences</taxon>
        <taxon>metagenomes</taxon>
        <taxon>ecological metagenomes</taxon>
    </lineage>
</organism>
<name>A0A0F8VUE8_9ZZZZ</name>
<feature type="non-terminal residue" evidence="2">
    <location>
        <position position="289"/>
    </location>
</feature>
<evidence type="ECO:0000256" key="1">
    <source>
        <dbReference type="SAM" id="MobiDB-lite"/>
    </source>
</evidence>
<dbReference type="EMBL" id="LAZR01069302">
    <property type="protein sequence ID" value="KKK47973.1"/>
    <property type="molecule type" value="Genomic_DNA"/>
</dbReference>
<dbReference type="AlphaFoldDB" id="A0A0F8VUE8"/>
<accession>A0A0F8VUE8</accession>
<sequence>MSLVTKEIRRPRERRYGKEVQAALAVAWTAANCICGKRLVPFLPELVRSLEDHGHLSLAGAVRSQLLAMSPATADRILAELRPEDRRRGATTTKAGLLLKHQVPVLCSAHRDTGLVACSTALVECGQLFPGAGSCRRLGRTTEGLSSPRPTEGRPGTDSPYLPASPAPAQAGAVRKAVGYLFRNRRRMHYAAYRQQGLPIGSGAVESACKTVVQARMKQAGMEPNLCSPYAASYSATVGTNSLPPLDLRLFPGIDPSERDRLTCRHRRVTVYHCIDTYNGRYELSKHQA</sequence>
<protein>
    <submittedName>
        <fullName evidence="2">Uncharacterized protein</fullName>
    </submittedName>
</protein>
<evidence type="ECO:0000313" key="2">
    <source>
        <dbReference type="EMBL" id="KKK47973.1"/>
    </source>
</evidence>
<gene>
    <name evidence="2" type="ORF">LCGC14_3149800</name>
</gene>
<comment type="caution">
    <text evidence="2">The sequence shown here is derived from an EMBL/GenBank/DDBJ whole genome shotgun (WGS) entry which is preliminary data.</text>
</comment>
<proteinExistence type="predicted"/>
<reference evidence="2" key="1">
    <citation type="journal article" date="2015" name="Nature">
        <title>Complex archaea that bridge the gap between prokaryotes and eukaryotes.</title>
        <authorList>
            <person name="Spang A."/>
            <person name="Saw J.H."/>
            <person name="Jorgensen S.L."/>
            <person name="Zaremba-Niedzwiedzka K."/>
            <person name="Martijn J."/>
            <person name="Lind A.E."/>
            <person name="van Eijk R."/>
            <person name="Schleper C."/>
            <person name="Guy L."/>
            <person name="Ettema T.J."/>
        </authorList>
    </citation>
    <scope>NUCLEOTIDE SEQUENCE</scope>
</reference>
<feature type="region of interest" description="Disordered" evidence="1">
    <location>
        <begin position="139"/>
        <end position="168"/>
    </location>
</feature>